<evidence type="ECO:0000256" key="1">
    <source>
        <dbReference type="ARBA" id="ARBA00004127"/>
    </source>
</evidence>
<dbReference type="GO" id="GO:0005789">
    <property type="term" value="C:endoplasmic reticulum membrane"/>
    <property type="evidence" value="ECO:0007669"/>
    <property type="project" value="TreeGrafter"/>
</dbReference>
<keyword evidence="10" id="KW-1185">Reference proteome</keyword>
<feature type="transmembrane region" description="Helical" evidence="8">
    <location>
        <begin position="24"/>
        <end position="47"/>
    </location>
</feature>
<evidence type="ECO:0000313" key="10">
    <source>
        <dbReference type="Proteomes" id="UP000440578"/>
    </source>
</evidence>
<proteinExistence type="inferred from homology"/>
<gene>
    <name evidence="9" type="primary">slc35b4_1</name>
    <name evidence="9" type="ORF">FJT64_010115</name>
</gene>
<comment type="similarity">
    <text evidence="2">Belongs to the nucleotide-sugar transporter family. SLC35B subfamily.</text>
</comment>
<evidence type="ECO:0000256" key="5">
    <source>
        <dbReference type="ARBA" id="ARBA00022692"/>
    </source>
</evidence>
<dbReference type="EMBL" id="VIIS01001854">
    <property type="protein sequence ID" value="KAF0291809.1"/>
    <property type="molecule type" value="Genomic_DNA"/>
</dbReference>
<dbReference type="OrthoDB" id="999962at2759"/>
<dbReference type="PANTHER" id="PTHR10778:SF4">
    <property type="entry name" value="NUCLEOTIDE SUGAR TRANSPORTER SLC35B4"/>
    <property type="match status" value="1"/>
</dbReference>
<evidence type="ECO:0000256" key="3">
    <source>
        <dbReference type="ARBA" id="ARBA00022448"/>
    </source>
</evidence>
<dbReference type="Pfam" id="PF08449">
    <property type="entry name" value="UAA"/>
    <property type="match status" value="1"/>
</dbReference>
<dbReference type="PANTHER" id="PTHR10778">
    <property type="entry name" value="SOLUTE CARRIER FAMILY 35 MEMBER B"/>
    <property type="match status" value="1"/>
</dbReference>
<dbReference type="InterPro" id="IPR013657">
    <property type="entry name" value="SCL35B1-4/HUT1"/>
</dbReference>
<feature type="transmembrane region" description="Helical" evidence="8">
    <location>
        <begin position="272"/>
        <end position="293"/>
    </location>
</feature>
<dbReference type="GO" id="GO:0000139">
    <property type="term" value="C:Golgi membrane"/>
    <property type="evidence" value="ECO:0007669"/>
    <property type="project" value="TreeGrafter"/>
</dbReference>
<feature type="transmembrane region" description="Helical" evidence="8">
    <location>
        <begin position="327"/>
        <end position="352"/>
    </location>
</feature>
<keyword evidence="7 8" id="KW-0472">Membrane</keyword>
<name>A0A6A4VF68_AMPAM</name>
<feature type="transmembrane region" description="Helical" evidence="8">
    <location>
        <begin position="147"/>
        <end position="167"/>
    </location>
</feature>
<feature type="transmembrane region" description="Helical" evidence="8">
    <location>
        <begin position="92"/>
        <end position="114"/>
    </location>
</feature>
<evidence type="ECO:0000256" key="6">
    <source>
        <dbReference type="ARBA" id="ARBA00022989"/>
    </source>
</evidence>
<organism evidence="9 10">
    <name type="scientific">Amphibalanus amphitrite</name>
    <name type="common">Striped barnacle</name>
    <name type="synonym">Balanus amphitrite</name>
    <dbReference type="NCBI Taxonomy" id="1232801"/>
    <lineage>
        <taxon>Eukaryota</taxon>
        <taxon>Metazoa</taxon>
        <taxon>Ecdysozoa</taxon>
        <taxon>Arthropoda</taxon>
        <taxon>Crustacea</taxon>
        <taxon>Multicrustacea</taxon>
        <taxon>Cirripedia</taxon>
        <taxon>Thoracica</taxon>
        <taxon>Thoracicalcarea</taxon>
        <taxon>Balanomorpha</taxon>
        <taxon>Balanoidea</taxon>
        <taxon>Balanidae</taxon>
        <taxon>Amphibalaninae</taxon>
        <taxon>Amphibalanus</taxon>
    </lineage>
</organism>
<feature type="transmembrane region" description="Helical" evidence="8">
    <location>
        <begin position="229"/>
        <end position="252"/>
    </location>
</feature>
<dbReference type="Proteomes" id="UP000440578">
    <property type="component" value="Unassembled WGS sequence"/>
</dbReference>
<protein>
    <submittedName>
        <fullName evidence="9">UDP-xylose and UDP-N-acetylglucosamine transporter</fullName>
    </submittedName>
</protein>
<dbReference type="EMBL" id="VIIS01001854">
    <property type="protein sequence ID" value="KAF0291808.1"/>
    <property type="molecule type" value="Genomic_DNA"/>
</dbReference>
<dbReference type="GO" id="GO:0005462">
    <property type="term" value="F:UDP-N-acetylglucosamine transmembrane transporter activity"/>
    <property type="evidence" value="ECO:0007669"/>
    <property type="project" value="TreeGrafter"/>
</dbReference>
<sequence length="356" mass="39538">MYFSFVVQVNSERKGHWNCQQEEYTVMNIPLIIFLVMLGCCSNVIFLECLTKVHPGCGNLVTFSQFLFIALHGFIFTMRCGKEQSKIPLREYIIMVCLFFGSSVLNNYALNFGIPMPLHMIFKSGSLVANLFMGMVVLRRFYPRHKYAAVALVTVGIILSTIASQSVKSAEKPAVEGPTKAPPSGLDRSSPATLALGVAILTAALLLAARLGIFQEVLYRDYGRHSQQALFITHTLPLPLFVPLLPDIYHHAQLFSQSEPVLLAPFGAVPKLWLLLGCNVVTQYLCISMVFRLTEQCTSLVVTLVVTLRKFASLLFSIWYFSNPFVAQHWLGAALVLAGTLLFTDPCGMFAVQTII</sequence>
<comment type="caution">
    <text evidence="9">The sequence shown here is derived from an EMBL/GenBank/DDBJ whole genome shotgun (WGS) entry which is preliminary data.</text>
</comment>
<keyword evidence="5 8" id="KW-0812">Transmembrane</keyword>
<dbReference type="AlphaFoldDB" id="A0A6A4VF68"/>
<feature type="transmembrane region" description="Helical" evidence="8">
    <location>
        <begin position="59"/>
        <end position="80"/>
    </location>
</feature>
<keyword evidence="3" id="KW-0813">Transport</keyword>
<accession>A0A6A4VF68</accession>
<comment type="subcellular location">
    <subcellularLocation>
        <location evidence="1">Endomembrane system</location>
        <topology evidence="1">Multi-pass membrane protein</topology>
    </subcellularLocation>
</comment>
<evidence type="ECO:0000256" key="8">
    <source>
        <dbReference type="SAM" id="Phobius"/>
    </source>
</evidence>
<keyword evidence="6 8" id="KW-1133">Transmembrane helix</keyword>
<feature type="transmembrane region" description="Helical" evidence="8">
    <location>
        <begin position="300"/>
        <end position="321"/>
    </location>
</feature>
<keyword evidence="4" id="KW-0762">Sugar transport</keyword>
<reference evidence="9 10" key="1">
    <citation type="submission" date="2019-07" db="EMBL/GenBank/DDBJ databases">
        <title>Draft genome assembly of a fouling barnacle, Amphibalanus amphitrite (Darwin, 1854): The first reference genome for Thecostraca.</title>
        <authorList>
            <person name="Kim W."/>
        </authorList>
    </citation>
    <scope>NUCLEOTIDE SEQUENCE [LARGE SCALE GENOMIC DNA]</scope>
    <source>
        <strain evidence="9">SNU_AA5</strain>
        <tissue evidence="9">Soma without cirri and trophi</tissue>
    </source>
</reference>
<feature type="transmembrane region" description="Helical" evidence="8">
    <location>
        <begin position="192"/>
        <end position="209"/>
    </location>
</feature>
<dbReference type="GO" id="GO:0005464">
    <property type="term" value="F:UDP-xylose transmembrane transporter activity"/>
    <property type="evidence" value="ECO:0007669"/>
    <property type="project" value="TreeGrafter"/>
</dbReference>
<evidence type="ECO:0000256" key="7">
    <source>
        <dbReference type="ARBA" id="ARBA00023136"/>
    </source>
</evidence>
<evidence type="ECO:0000256" key="4">
    <source>
        <dbReference type="ARBA" id="ARBA00022597"/>
    </source>
</evidence>
<evidence type="ECO:0000256" key="2">
    <source>
        <dbReference type="ARBA" id="ARBA00010694"/>
    </source>
</evidence>
<evidence type="ECO:0000313" key="9">
    <source>
        <dbReference type="EMBL" id="KAF0291809.1"/>
    </source>
</evidence>